<accession>A0A8S5NTD3</accession>
<name>A0A8S5NTD3_9CAUD</name>
<protein>
    <submittedName>
        <fullName evidence="1">Uncharacterized protein</fullName>
    </submittedName>
</protein>
<organism evidence="1">
    <name type="scientific">Siphoviridae sp. ctnMb19</name>
    <dbReference type="NCBI Taxonomy" id="2825659"/>
    <lineage>
        <taxon>Viruses</taxon>
        <taxon>Duplodnaviria</taxon>
        <taxon>Heunggongvirae</taxon>
        <taxon>Uroviricota</taxon>
        <taxon>Caudoviricetes</taxon>
    </lineage>
</organism>
<sequence>MSYSTKSKKAVSNSVKDAKTADYTSYFDDVTE</sequence>
<evidence type="ECO:0000313" key="1">
    <source>
        <dbReference type="EMBL" id="DAD97998.1"/>
    </source>
</evidence>
<reference evidence="1" key="1">
    <citation type="journal article" date="2021" name="Proc. Natl. Acad. Sci. U.S.A.">
        <title>A Catalog of Tens of Thousands of Viruses from Human Metagenomes Reveals Hidden Associations with Chronic Diseases.</title>
        <authorList>
            <person name="Tisza M.J."/>
            <person name="Buck C.B."/>
        </authorList>
    </citation>
    <scope>NUCLEOTIDE SEQUENCE</scope>
    <source>
        <strain evidence="1">CtnMb19</strain>
    </source>
</reference>
<dbReference type="EMBL" id="BK015251">
    <property type="protein sequence ID" value="DAD97998.1"/>
    <property type="molecule type" value="Genomic_DNA"/>
</dbReference>
<proteinExistence type="predicted"/>